<dbReference type="EMBL" id="JAEKJA010000027">
    <property type="protein sequence ID" value="MBJ3778406.1"/>
    <property type="molecule type" value="Genomic_DNA"/>
</dbReference>
<dbReference type="GO" id="GO:0004805">
    <property type="term" value="F:trehalose-phosphatase activity"/>
    <property type="evidence" value="ECO:0007669"/>
    <property type="project" value="UniProtKB-EC"/>
</dbReference>
<dbReference type="RefSeq" id="WP_198884311.1">
    <property type="nucleotide sequence ID" value="NZ_JAEKJA010000027.1"/>
</dbReference>
<dbReference type="GO" id="GO:0046872">
    <property type="term" value="F:metal ion binding"/>
    <property type="evidence" value="ECO:0007669"/>
    <property type="project" value="UniProtKB-KW"/>
</dbReference>
<dbReference type="InterPro" id="IPR003337">
    <property type="entry name" value="Trehalose_PPase"/>
</dbReference>
<dbReference type="Proteomes" id="UP000609531">
    <property type="component" value="Unassembled WGS sequence"/>
</dbReference>
<comment type="function">
    <text evidence="4">Removes the phosphate from trehalose 6-phosphate to produce free trehalose.</text>
</comment>
<dbReference type="Pfam" id="PF02358">
    <property type="entry name" value="Trehalose_PPase"/>
    <property type="match status" value="2"/>
</dbReference>
<evidence type="ECO:0000313" key="6">
    <source>
        <dbReference type="Proteomes" id="UP000609531"/>
    </source>
</evidence>
<dbReference type="InterPro" id="IPR006379">
    <property type="entry name" value="HAD-SF_hydro_IIB"/>
</dbReference>
<keyword evidence="4" id="KW-0460">Magnesium</keyword>
<dbReference type="PANTHER" id="PTHR43768:SF3">
    <property type="entry name" value="TREHALOSE 6-PHOSPHATE PHOSPHATASE"/>
    <property type="match status" value="1"/>
</dbReference>
<dbReference type="SUPFAM" id="SSF56784">
    <property type="entry name" value="HAD-like"/>
    <property type="match status" value="1"/>
</dbReference>
<keyword evidence="6" id="KW-1185">Reference proteome</keyword>
<organism evidence="5 6">
    <name type="scientific">Acuticoccus mangrovi</name>
    <dbReference type="NCBI Taxonomy" id="2796142"/>
    <lineage>
        <taxon>Bacteria</taxon>
        <taxon>Pseudomonadati</taxon>
        <taxon>Pseudomonadota</taxon>
        <taxon>Alphaproteobacteria</taxon>
        <taxon>Hyphomicrobiales</taxon>
        <taxon>Amorphaceae</taxon>
        <taxon>Acuticoccus</taxon>
    </lineage>
</organism>
<dbReference type="EC" id="3.1.3.12" evidence="4"/>
<dbReference type="NCBIfam" id="TIGR00685">
    <property type="entry name" value="T6PP"/>
    <property type="match status" value="1"/>
</dbReference>
<dbReference type="CDD" id="cd01627">
    <property type="entry name" value="HAD_TPP"/>
    <property type="match status" value="1"/>
</dbReference>
<evidence type="ECO:0000256" key="1">
    <source>
        <dbReference type="ARBA" id="ARBA00005199"/>
    </source>
</evidence>
<dbReference type="InterPro" id="IPR044651">
    <property type="entry name" value="OTSB-like"/>
</dbReference>
<comment type="pathway">
    <text evidence="1 4">Glycan biosynthesis; trehalose biosynthesis.</text>
</comment>
<reference evidence="5" key="1">
    <citation type="submission" date="2020-12" db="EMBL/GenBank/DDBJ databases">
        <title>Bacterial taxonomy.</title>
        <authorList>
            <person name="Pan X."/>
        </authorList>
    </citation>
    <scope>NUCLEOTIDE SEQUENCE</scope>
    <source>
        <strain evidence="5">B2012</strain>
    </source>
</reference>
<comment type="cofactor">
    <cofactor evidence="4">
        <name>Mg(2+)</name>
        <dbReference type="ChEBI" id="CHEBI:18420"/>
    </cofactor>
</comment>
<keyword evidence="4" id="KW-0479">Metal-binding</keyword>
<evidence type="ECO:0000313" key="5">
    <source>
        <dbReference type="EMBL" id="MBJ3778406.1"/>
    </source>
</evidence>
<dbReference type="Gene3D" id="3.30.70.1020">
    <property type="entry name" value="Trehalose-6-phosphate phosphatase related protein, domain 2"/>
    <property type="match status" value="1"/>
</dbReference>
<protein>
    <recommendedName>
        <fullName evidence="4">Trehalose 6-phosphate phosphatase</fullName>
        <ecNumber evidence="4">3.1.3.12</ecNumber>
    </recommendedName>
</protein>
<dbReference type="InterPro" id="IPR036412">
    <property type="entry name" value="HAD-like_sf"/>
</dbReference>
<comment type="catalytic activity">
    <reaction evidence="4">
        <text>alpha,alpha-trehalose 6-phosphate + H2O = alpha,alpha-trehalose + phosphate</text>
        <dbReference type="Rhea" id="RHEA:23420"/>
        <dbReference type="ChEBI" id="CHEBI:15377"/>
        <dbReference type="ChEBI" id="CHEBI:16551"/>
        <dbReference type="ChEBI" id="CHEBI:43474"/>
        <dbReference type="ChEBI" id="CHEBI:58429"/>
        <dbReference type="EC" id="3.1.3.12"/>
    </reaction>
</comment>
<evidence type="ECO:0000256" key="4">
    <source>
        <dbReference type="RuleBase" id="RU361117"/>
    </source>
</evidence>
<sequence length="241" mass="24900">MIPPVPATPALFLDFDGTLVDIADRPDGIHVAPSLPGLIERLLAATGGAVAVVTGRKVEDIDGFLKVPVAAAGMHGLEIRPAPGAAIETAPPPPEIAVLRGRILGWPILGGGVTMEDKGAGLAVHYRAAPDMEAAVKAAMHETIADLPALHFIPGKMVVEAKGKGFDKGAAVRTFMTHAPFVGRTPIFIGDDVTDEDGMRAATALGGFGIKVGEGDTDAAYRLPDVPSVHDWLSTFLGIPA</sequence>
<dbReference type="PANTHER" id="PTHR43768">
    <property type="entry name" value="TREHALOSE 6-PHOSPHATE PHOSPHATASE"/>
    <property type="match status" value="1"/>
</dbReference>
<dbReference type="GO" id="GO:0005992">
    <property type="term" value="P:trehalose biosynthetic process"/>
    <property type="evidence" value="ECO:0007669"/>
    <property type="project" value="InterPro"/>
</dbReference>
<name>A0A934MJK6_9HYPH</name>
<evidence type="ECO:0000256" key="2">
    <source>
        <dbReference type="ARBA" id="ARBA00008770"/>
    </source>
</evidence>
<proteinExistence type="inferred from homology"/>
<keyword evidence="3 4" id="KW-0378">Hydrolase</keyword>
<comment type="caution">
    <text evidence="5">The sequence shown here is derived from an EMBL/GenBank/DDBJ whole genome shotgun (WGS) entry which is preliminary data.</text>
</comment>
<evidence type="ECO:0000256" key="3">
    <source>
        <dbReference type="ARBA" id="ARBA00022801"/>
    </source>
</evidence>
<comment type="similarity">
    <text evidence="2 4">Belongs to the trehalose phosphatase family.</text>
</comment>
<dbReference type="Gene3D" id="3.40.50.1000">
    <property type="entry name" value="HAD superfamily/HAD-like"/>
    <property type="match status" value="1"/>
</dbReference>
<dbReference type="AlphaFoldDB" id="A0A934MJK6"/>
<dbReference type="NCBIfam" id="TIGR01484">
    <property type="entry name" value="HAD-SF-IIB"/>
    <property type="match status" value="1"/>
</dbReference>
<gene>
    <name evidence="5" type="primary">otsB</name>
    <name evidence="5" type="ORF">JCR33_22090</name>
</gene>
<dbReference type="InterPro" id="IPR023214">
    <property type="entry name" value="HAD_sf"/>
</dbReference>
<accession>A0A934MJK6</accession>